<dbReference type="InterPro" id="IPR003477">
    <property type="entry name" value="PemK-like"/>
</dbReference>
<dbReference type="EMBL" id="MFLZ01000017">
    <property type="protein sequence ID" value="OGG79864.1"/>
    <property type="molecule type" value="Genomic_DNA"/>
</dbReference>
<evidence type="ECO:0000313" key="1">
    <source>
        <dbReference type="EMBL" id="OGG79864.1"/>
    </source>
</evidence>
<accession>A0A1F6F1X3</accession>
<dbReference type="GO" id="GO:0003677">
    <property type="term" value="F:DNA binding"/>
    <property type="evidence" value="ECO:0007669"/>
    <property type="project" value="InterPro"/>
</dbReference>
<dbReference type="InterPro" id="IPR011067">
    <property type="entry name" value="Plasmid_toxin/cell-grow_inhib"/>
</dbReference>
<dbReference type="SUPFAM" id="SSF50118">
    <property type="entry name" value="Cell growth inhibitor/plasmid maintenance toxic component"/>
    <property type="match status" value="1"/>
</dbReference>
<dbReference type="Gene3D" id="2.30.30.110">
    <property type="match status" value="1"/>
</dbReference>
<comment type="caution">
    <text evidence="1">The sequence shown here is derived from an EMBL/GenBank/DDBJ whole genome shotgun (WGS) entry which is preliminary data.</text>
</comment>
<dbReference type="STRING" id="1798512.A3A39_04745"/>
<evidence type="ECO:0000313" key="2">
    <source>
        <dbReference type="Proteomes" id="UP000177372"/>
    </source>
</evidence>
<dbReference type="AlphaFoldDB" id="A0A1F6F1X3"/>
<name>A0A1F6F1X3_9BACT</name>
<reference evidence="1 2" key="1">
    <citation type="journal article" date="2016" name="Nat. Commun.">
        <title>Thousands of microbial genomes shed light on interconnected biogeochemical processes in an aquifer system.</title>
        <authorList>
            <person name="Anantharaman K."/>
            <person name="Brown C.T."/>
            <person name="Hug L.A."/>
            <person name="Sharon I."/>
            <person name="Castelle C.J."/>
            <person name="Probst A.J."/>
            <person name="Thomas B.C."/>
            <person name="Singh A."/>
            <person name="Wilkins M.J."/>
            <person name="Karaoz U."/>
            <person name="Brodie E.L."/>
            <person name="Williams K.H."/>
            <person name="Hubbard S.S."/>
            <person name="Banfield J.F."/>
        </authorList>
    </citation>
    <scope>NUCLEOTIDE SEQUENCE [LARGE SCALE GENOMIC DNA]</scope>
</reference>
<organism evidence="1 2">
    <name type="scientific">Candidatus Kaiserbacteria bacterium RIFCSPLOWO2_01_FULL_54_13</name>
    <dbReference type="NCBI Taxonomy" id="1798512"/>
    <lineage>
        <taxon>Bacteria</taxon>
        <taxon>Candidatus Kaiseribacteriota</taxon>
    </lineage>
</organism>
<sequence>MPRKGAIVLVAFPFTDLSGEKLRPALVVGVSRDHLVTLFITSRLTGERRWHVPIAASTESGLVVASFVRCDKVASFDIRIVAGEIGRAGGLVVRAVDVKLRKLLRL</sequence>
<dbReference type="Proteomes" id="UP000177372">
    <property type="component" value="Unassembled WGS sequence"/>
</dbReference>
<evidence type="ECO:0008006" key="3">
    <source>
        <dbReference type="Google" id="ProtNLM"/>
    </source>
</evidence>
<gene>
    <name evidence="1" type="ORF">A3A39_04745</name>
</gene>
<proteinExistence type="predicted"/>
<protein>
    <recommendedName>
        <fullName evidence="3">MazF family transcriptional regulator</fullName>
    </recommendedName>
</protein>
<dbReference type="Pfam" id="PF02452">
    <property type="entry name" value="PemK_toxin"/>
    <property type="match status" value="1"/>
</dbReference>